<dbReference type="GeneID" id="301124724"/>
<evidence type="ECO:0000313" key="6">
    <source>
        <dbReference type="Proteomes" id="UP000076476"/>
    </source>
</evidence>
<dbReference type="Proteomes" id="UP000076476">
    <property type="component" value="Unassembled WGS sequence"/>
</dbReference>
<feature type="domain" description="N-acetyltransferase" evidence="3">
    <location>
        <begin position="15"/>
        <end position="159"/>
    </location>
</feature>
<evidence type="ECO:0000313" key="4">
    <source>
        <dbReference type="EMBL" id="ASS90006.1"/>
    </source>
</evidence>
<reference evidence="4 7" key="2">
    <citation type="submission" date="2016-10" db="EMBL/GenBank/DDBJ databases">
        <title>The whole genome sequencing and assembly of Aeribacillus pallidus KCTC3564 strain.</title>
        <authorList>
            <person name="Lee Y.-J."/>
            <person name="Park M.-K."/>
            <person name="Yi H."/>
            <person name="Bahn Y.-S."/>
            <person name="Kim J.F."/>
            <person name="Lee D.-W."/>
        </authorList>
    </citation>
    <scope>NUCLEOTIDE SEQUENCE [LARGE SCALE GENOMIC DNA]</scope>
    <source>
        <strain evidence="4 7">KCTC3564</strain>
    </source>
</reference>
<dbReference type="Gene3D" id="3.40.630.30">
    <property type="match status" value="1"/>
</dbReference>
<dbReference type="SUPFAM" id="SSF55729">
    <property type="entry name" value="Acyl-CoA N-acyltransferases (Nat)"/>
    <property type="match status" value="1"/>
</dbReference>
<dbReference type="InterPro" id="IPR051556">
    <property type="entry name" value="N-term/lysine_N-AcTrnsfr"/>
</dbReference>
<evidence type="ECO:0000259" key="3">
    <source>
        <dbReference type="PROSITE" id="PS51186"/>
    </source>
</evidence>
<accession>A0A165X550</accession>
<proteinExistence type="predicted"/>
<dbReference type="NCBIfam" id="TIGR01575">
    <property type="entry name" value="rimI"/>
    <property type="match status" value="1"/>
</dbReference>
<protein>
    <submittedName>
        <fullName evidence="4 5">Ribosomal-protein-alanine N-acetyltransferase</fullName>
    </submittedName>
</protein>
<dbReference type="Pfam" id="PF00583">
    <property type="entry name" value="Acetyltransf_1"/>
    <property type="match status" value="1"/>
</dbReference>
<dbReference type="AlphaFoldDB" id="A0A165X550"/>
<keyword evidence="1 5" id="KW-0808">Transferase</keyword>
<reference evidence="5 6" key="1">
    <citation type="submission" date="2016-04" db="EMBL/GenBank/DDBJ databases">
        <title>Draft genome sequence of Aeribacillus pallidus 8m3 from petroleum reservoir.</title>
        <authorList>
            <person name="Poltaraus A.B."/>
            <person name="Nazina T.N."/>
            <person name="Tourova T.P."/>
            <person name="Malakho S.M."/>
            <person name="Korshunova A.V."/>
            <person name="Sokolova D.S."/>
        </authorList>
    </citation>
    <scope>NUCLEOTIDE SEQUENCE [LARGE SCALE GENOMIC DNA]</scope>
    <source>
        <strain evidence="5 6">8m3</strain>
    </source>
</reference>
<accession>A0A164AB24</accession>
<sequence>MDRAAKNVNMINNQVNVRKMTVEDIHRVYEIEQLSFSVPWTKESFYRELVHNHFATYLVIEYEGKVVGYCGLWVIVDDGQITNIAISPAYRGKKLGETLLRSVLNVAKEKGAKTVTLEVRVSNTVAQSLYKKLNFEPIGIRENYYTDNQEDAILMQVNL</sequence>
<keyword evidence="2" id="KW-0012">Acyltransferase</keyword>
<dbReference type="CDD" id="cd04301">
    <property type="entry name" value="NAT_SF"/>
    <property type="match status" value="1"/>
</dbReference>
<name>A0A165X550_9BACI</name>
<dbReference type="InterPro" id="IPR016181">
    <property type="entry name" value="Acyl_CoA_acyltransferase"/>
</dbReference>
<dbReference type="InterPro" id="IPR000182">
    <property type="entry name" value="GNAT_dom"/>
</dbReference>
<dbReference type="PROSITE" id="PS51186">
    <property type="entry name" value="GNAT"/>
    <property type="match status" value="1"/>
</dbReference>
<dbReference type="STRING" id="33936.AZI98_12765"/>
<dbReference type="KEGG" id="apak:AP3564_06955"/>
<evidence type="ECO:0000313" key="7">
    <source>
        <dbReference type="Proteomes" id="UP000214606"/>
    </source>
</evidence>
<gene>
    <name evidence="4" type="ORF">AP3564_06955</name>
    <name evidence="5" type="ORF">AZI98_12765</name>
</gene>
<keyword evidence="6" id="KW-1185">Reference proteome</keyword>
<evidence type="ECO:0000256" key="2">
    <source>
        <dbReference type="ARBA" id="ARBA00023315"/>
    </source>
</evidence>
<dbReference type="InterPro" id="IPR006464">
    <property type="entry name" value="AcTrfase_RimI/Ard1"/>
</dbReference>
<dbReference type="RefSeq" id="WP_063388681.1">
    <property type="nucleotide sequence ID" value="NZ_CP017703.1"/>
</dbReference>
<organism evidence="5 6">
    <name type="scientific">Aeribacillus pallidus</name>
    <dbReference type="NCBI Taxonomy" id="33936"/>
    <lineage>
        <taxon>Bacteria</taxon>
        <taxon>Bacillati</taxon>
        <taxon>Bacillota</taxon>
        <taxon>Bacilli</taxon>
        <taxon>Bacillales</taxon>
        <taxon>Bacillaceae</taxon>
        <taxon>Aeribacillus</taxon>
    </lineage>
</organism>
<evidence type="ECO:0000256" key="1">
    <source>
        <dbReference type="ARBA" id="ARBA00022679"/>
    </source>
</evidence>
<evidence type="ECO:0000313" key="5">
    <source>
        <dbReference type="EMBL" id="KZN95644.1"/>
    </source>
</evidence>
<dbReference type="EMBL" id="LWBR01000037">
    <property type="protein sequence ID" value="KZN95644.1"/>
    <property type="molecule type" value="Genomic_DNA"/>
</dbReference>
<dbReference type="PANTHER" id="PTHR42919:SF8">
    <property type="entry name" value="N-ALPHA-ACETYLTRANSFERASE 50"/>
    <property type="match status" value="1"/>
</dbReference>
<dbReference type="PANTHER" id="PTHR42919">
    <property type="entry name" value="N-ALPHA-ACETYLTRANSFERASE"/>
    <property type="match status" value="1"/>
</dbReference>
<dbReference type="EMBL" id="CP017703">
    <property type="protein sequence ID" value="ASS90006.1"/>
    <property type="molecule type" value="Genomic_DNA"/>
</dbReference>
<dbReference type="Proteomes" id="UP000214606">
    <property type="component" value="Chromosome"/>
</dbReference>
<dbReference type="GO" id="GO:0008080">
    <property type="term" value="F:N-acetyltransferase activity"/>
    <property type="evidence" value="ECO:0007669"/>
    <property type="project" value="InterPro"/>
</dbReference>